<keyword evidence="2" id="KW-1185">Reference proteome</keyword>
<accession>A0ABM9P5U1</accession>
<comment type="caution">
    <text evidence="1">The sequence shown here is derived from an EMBL/GenBank/DDBJ whole genome shotgun (WGS) entry which is preliminary data.</text>
</comment>
<dbReference type="EMBL" id="CAXIXY010000007">
    <property type="protein sequence ID" value="CAL2093305.1"/>
    <property type="molecule type" value="Genomic_DNA"/>
</dbReference>
<sequence length="296" mass="33222">MEDVKTIIQEIVSTGGKIQTYAAKVISVNIEENSNHINPEEAYSVNVVRSDGAQIDNVRLKASIQDKEQGVICVPKLNSWVFISIIETTETRAFISQYSEIDKIFLRIKNDENSKFFEVQTDVNSTSLLFKQEVEETGDDGQQEASLKNITSLVFDGEQKDVAIKFWNDEGEKVIHQTTVAHDKVETEFINNDDDIILQRTTIDASKVAVDFQIEENETKGYSALIDKENILFKNTTKNIELEMTNKFKVEAGGKNLKLELESLIDEVSKIVVLQGTSPNVGMLNTIKGNIGQILK</sequence>
<gene>
    <name evidence="1" type="ORF">T190607A01A_50178</name>
</gene>
<dbReference type="RefSeq" id="WP_348713588.1">
    <property type="nucleotide sequence ID" value="NZ_CAXIXY010000007.1"/>
</dbReference>
<evidence type="ECO:0000313" key="1">
    <source>
        <dbReference type="EMBL" id="CAL2093305.1"/>
    </source>
</evidence>
<protein>
    <recommendedName>
        <fullName evidence="3">Gp5/Type VI secretion system Vgr protein OB-fold domain-containing protein</fullName>
    </recommendedName>
</protein>
<dbReference type="Proteomes" id="UP001497416">
    <property type="component" value="Unassembled WGS sequence"/>
</dbReference>
<evidence type="ECO:0000313" key="2">
    <source>
        <dbReference type="Proteomes" id="UP001497416"/>
    </source>
</evidence>
<organism evidence="1 2">
    <name type="scientific">Tenacibaculum platacis</name>
    <dbReference type="NCBI Taxonomy" id="3137852"/>
    <lineage>
        <taxon>Bacteria</taxon>
        <taxon>Pseudomonadati</taxon>
        <taxon>Bacteroidota</taxon>
        <taxon>Flavobacteriia</taxon>
        <taxon>Flavobacteriales</taxon>
        <taxon>Flavobacteriaceae</taxon>
        <taxon>Tenacibaculum</taxon>
    </lineage>
</organism>
<name>A0ABM9P5U1_9FLAO</name>
<evidence type="ECO:0008006" key="3">
    <source>
        <dbReference type="Google" id="ProtNLM"/>
    </source>
</evidence>
<proteinExistence type="predicted"/>
<reference evidence="1 2" key="1">
    <citation type="submission" date="2024-05" db="EMBL/GenBank/DDBJ databases">
        <authorList>
            <person name="Duchaud E."/>
        </authorList>
    </citation>
    <scope>NUCLEOTIDE SEQUENCE [LARGE SCALE GENOMIC DNA]</scope>
    <source>
        <strain evidence="1">Ena-SAMPLE-TAB-13-05-2024-13:56:06:370-140302</strain>
    </source>
</reference>